<sequence>MKIIVLGGDGFCGWPTALHLSARGHDVIIVDNLSRRKIDVELEVSSLTPIRPLGERVRAWHELTNHSIRVENFTVGEHYHRLLTLLQREQPDAVIHFAEQRAAPYSMKSSWHKRYTVSNNLNATNDVLAAIVESGQDIHLVHLGTMGVYGYGTAGMKIPEGYLNVVVETENGPHTQEILYPANPGSIYHMTKTQDQLFFFYYNKNDGVRITDLHQGIVWGTQTEETRLDDRLINRFDYDGDYGTVLNRFLMQAAIGYPLTVHGTGGQTRAFIHIQDTCRCIELALMNPPARGDRVSILNQMTETHRVRDLARMIADQTGVEVAFLKNPRNEADENDLHVANDRFLGLGLEPIKLADGLLAEVQEIARKYADRCDREKIPCVSQWRTA</sequence>
<dbReference type="RefSeq" id="WP_377762090.1">
    <property type="nucleotide sequence ID" value="NZ_JBHRXY010000010.1"/>
</dbReference>
<evidence type="ECO:0000259" key="3">
    <source>
        <dbReference type="Pfam" id="PF01370"/>
    </source>
</evidence>
<evidence type="ECO:0000313" key="4">
    <source>
        <dbReference type="EMBL" id="MFC3630421.1"/>
    </source>
</evidence>
<dbReference type="Pfam" id="PF01370">
    <property type="entry name" value="Epimerase"/>
    <property type="match status" value="1"/>
</dbReference>
<keyword evidence="5" id="KW-1185">Reference proteome</keyword>
<comment type="caution">
    <text evidence="4">The sequence shown here is derived from an EMBL/GenBank/DDBJ whole genome shotgun (WGS) entry which is preliminary data.</text>
</comment>
<reference evidence="5" key="1">
    <citation type="journal article" date="2019" name="Int. J. Syst. Evol. Microbiol.">
        <title>The Global Catalogue of Microorganisms (GCM) 10K type strain sequencing project: providing services to taxonomists for standard genome sequencing and annotation.</title>
        <authorList>
            <consortium name="The Broad Institute Genomics Platform"/>
            <consortium name="The Broad Institute Genome Sequencing Center for Infectious Disease"/>
            <person name="Wu L."/>
            <person name="Ma J."/>
        </authorList>
    </citation>
    <scope>NUCLEOTIDE SEQUENCE [LARGE SCALE GENOMIC DNA]</scope>
    <source>
        <strain evidence="5">KCTC 42473</strain>
    </source>
</reference>
<protein>
    <submittedName>
        <fullName evidence="4">NAD-dependent epimerase/dehydratase family protein</fullName>
    </submittedName>
</protein>
<comment type="pathway">
    <text evidence="1">Bacterial outer membrane biogenesis; LPS O-antigen biosynthesis.</text>
</comment>
<dbReference type="Proteomes" id="UP001595539">
    <property type="component" value="Unassembled WGS sequence"/>
</dbReference>
<dbReference type="SUPFAM" id="SSF51735">
    <property type="entry name" value="NAD(P)-binding Rossmann-fold domains"/>
    <property type="match status" value="1"/>
</dbReference>
<dbReference type="InterPro" id="IPR036291">
    <property type="entry name" value="NAD(P)-bd_dom_sf"/>
</dbReference>
<accession>A0ABV7U5Q6</accession>
<dbReference type="EMBL" id="JBHRXY010000010">
    <property type="protein sequence ID" value="MFC3630421.1"/>
    <property type="molecule type" value="Genomic_DNA"/>
</dbReference>
<organism evidence="4 5">
    <name type="scientific">Paracoccus angustae</name>
    <dbReference type="NCBI Taxonomy" id="1671480"/>
    <lineage>
        <taxon>Bacteria</taxon>
        <taxon>Pseudomonadati</taxon>
        <taxon>Pseudomonadota</taxon>
        <taxon>Alphaproteobacteria</taxon>
        <taxon>Rhodobacterales</taxon>
        <taxon>Paracoccaceae</taxon>
        <taxon>Paracoccus</taxon>
    </lineage>
</organism>
<gene>
    <name evidence="4" type="ORF">ACFOM8_13290</name>
</gene>
<evidence type="ECO:0000313" key="5">
    <source>
        <dbReference type="Proteomes" id="UP001595539"/>
    </source>
</evidence>
<dbReference type="PANTHER" id="PTHR43000">
    <property type="entry name" value="DTDP-D-GLUCOSE 4,6-DEHYDRATASE-RELATED"/>
    <property type="match status" value="1"/>
</dbReference>
<name>A0ABV7U5Q6_9RHOB</name>
<comment type="similarity">
    <text evidence="2">Belongs to the NAD(P)-dependent epimerase/dehydratase family.</text>
</comment>
<proteinExistence type="inferred from homology"/>
<evidence type="ECO:0000256" key="1">
    <source>
        <dbReference type="ARBA" id="ARBA00005125"/>
    </source>
</evidence>
<evidence type="ECO:0000256" key="2">
    <source>
        <dbReference type="ARBA" id="ARBA00007637"/>
    </source>
</evidence>
<dbReference type="Gene3D" id="3.90.25.10">
    <property type="entry name" value="UDP-galactose 4-epimerase, domain 1"/>
    <property type="match status" value="1"/>
</dbReference>
<dbReference type="Gene3D" id="3.40.50.720">
    <property type="entry name" value="NAD(P)-binding Rossmann-like Domain"/>
    <property type="match status" value="1"/>
</dbReference>
<dbReference type="InterPro" id="IPR001509">
    <property type="entry name" value="Epimerase_deHydtase"/>
</dbReference>
<feature type="domain" description="NAD-dependent epimerase/dehydratase" evidence="3">
    <location>
        <begin position="3"/>
        <end position="289"/>
    </location>
</feature>